<dbReference type="Pfam" id="PF10756">
    <property type="entry name" value="bPH_6"/>
    <property type="match status" value="1"/>
</dbReference>
<dbReference type="AlphaFoldDB" id="A0A1X0B5P9"/>
<feature type="domain" description="Low molecular weight protein antigen 6 PH" evidence="1">
    <location>
        <begin position="59"/>
        <end position="129"/>
    </location>
</feature>
<reference evidence="2 3" key="1">
    <citation type="submission" date="2017-02" db="EMBL/GenBank/DDBJ databases">
        <title>The new phylogeny of genus Mycobacterium.</title>
        <authorList>
            <person name="Tortoli E."/>
            <person name="Trovato A."/>
            <person name="Cirillo D.M."/>
        </authorList>
    </citation>
    <scope>NUCLEOTIDE SEQUENCE [LARGE SCALE GENOMIC DNA]</scope>
    <source>
        <strain evidence="2 3">RW6</strain>
    </source>
</reference>
<evidence type="ECO:0000313" key="2">
    <source>
        <dbReference type="EMBL" id="ORA37642.1"/>
    </source>
</evidence>
<proteinExistence type="predicted"/>
<comment type="caution">
    <text evidence="2">The sequence shown here is derived from an EMBL/GenBank/DDBJ whole genome shotgun (WGS) entry which is preliminary data.</text>
</comment>
<dbReference type="OrthoDB" id="5190396at2"/>
<dbReference type="STRING" id="1927124.BST13_07310"/>
<dbReference type="InterPro" id="IPR019692">
    <property type="entry name" value="CFP-6_PH"/>
</dbReference>
<dbReference type="RefSeq" id="WP_095533440.1">
    <property type="nucleotide sequence ID" value="NZ_MVHF01000005.1"/>
</dbReference>
<protein>
    <recommendedName>
        <fullName evidence="1">Low molecular weight protein antigen 6 PH domain-containing protein</fullName>
    </recommendedName>
</protein>
<dbReference type="EMBL" id="MVHF01000005">
    <property type="protein sequence ID" value="ORA37642.1"/>
    <property type="molecule type" value="Genomic_DNA"/>
</dbReference>
<organism evidence="2 3">
    <name type="scientific">Mycobacterium aquaticum</name>
    <dbReference type="NCBI Taxonomy" id="1927124"/>
    <lineage>
        <taxon>Bacteria</taxon>
        <taxon>Bacillati</taxon>
        <taxon>Actinomycetota</taxon>
        <taxon>Actinomycetes</taxon>
        <taxon>Mycobacteriales</taxon>
        <taxon>Mycobacteriaceae</taxon>
        <taxon>Mycobacterium</taxon>
    </lineage>
</organism>
<accession>A0A1X0B5P9</accession>
<evidence type="ECO:0000313" key="3">
    <source>
        <dbReference type="Proteomes" id="UP000192448"/>
    </source>
</evidence>
<name>A0A1X0B5P9_9MYCO</name>
<evidence type="ECO:0000259" key="1">
    <source>
        <dbReference type="Pfam" id="PF10756"/>
    </source>
</evidence>
<keyword evidence="3" id="KW-1185">Reference proteome</keyword>
<dbReference type="Proteomes" id="UP000192448">
    <property type="component" value="Unassembled WGS sequence"/>
</dbReference>
<gene>
    <name evidence="2" type="ORF">BST13_07310</name>
</gene>
<sequence>MDVVSSRSATKPVVVRMSPMAHIAVGFFALGLLTLVLTNPTWGTPLLILPIGLSYAIIRYRTVADHDNVTARSLLGSRTVAWSEIDGLRFDRSSWAVAHLRDGSELRLPAVTFAVLPLLTEVSGGRVPNPYA</sequence>